<feature type="compositionally biased region" description="Polar residues" evidence="1">
    <location>
        <begin position="171"/>
        <end position="185"/>
    </location>
</feature>
<comment type="caution">
    <text evidence="2">The sequence shown here is derived from an EMBL/GenBank/DDBJ whole genome shotgun (WGS) entry which is preliminary data.</text>
</comment>
<feature type="region of interest" description="Disordered" evidence="1">
    <location>
        <begin position="81"/>
        <end position="421"/>
    </location>
</feature>
<reference evidence="2" key="1">
    <citation type="journal article" date="2023" name="Mol. Phylogenet. Evol.">
        <title>Genome-scale phylogeny and comparative genomics of the fungal order Sordariales.</title>
        <authorList>
            <person name="Hensen N."/>
            <person name="Bonometti L."/>
            <person name="Westerberg I."/>
            <person name="Brannstrom I.O."/>
            <person name="Guillou S."/>
            <person name="Cros-Aarteil S."/>
            <person name="Calhoun S."/>
            <person name="Haridas S."/>
            <person name="Kuo A."/>
            <person name="Mondo S."/>
            <person name="Pangilinan J."/>
            <person name="Riley R."/>
            <person name="LaButti K."/>
            <person name="Andreopoulos B."/>
            <person name="Lipzen A."/>
            <person name="Chen C."/>
            <person name="Yan M."/>
            <person name="Daum C."/>
            <person name="Ng V."/>
            <person name="Clum A."/>
            <person name="Steindorff A."/>
            <person name="Ohm R.A."/>
            <person name="Martin F."/>
            <person name="Silar P."/>
            <person name="Natvig D.O."/>
            <person name="Lalanne C."/>
            <person name="Gautier V."/>
            <person name="Ament-Velasquez S.L."/>
            <person name="Kruys A."/>
            <person name="Hutchinson M.I."/>
            <person name="Powell A.J."/>
            <person name="Barry K."/>
            <person name="Miller A.N."/>
            <person name="Grigoriev I.V."/>
            <person name="Debuchy R."/>
            <person name="Gladieux P."/>
            <person name="Hiltunen Thoren M."/>
            <person name="Johannesson H."/>
        </authorList>
    </citation>
    <scope>NUCLEOTIDE SEQUENCE</scope>
    <source>
        <strain evidence="2">CBS 532.94</strain>
    </source>
</reference>
<feature type="region of interest" description="Disordered" evidence="1">
    <location>
        <begin position="1"/>
        <end position="34"/>
    </location>
</feature>
<feature type="region of interest" description="Disordered" evidence="1">
    <location>
        <begin position="427"/>
        <end position="446"/>
    </location>
</feature>
<evidence type="ECO:0000256" key="1">
    <source>
        <dbReference type="SAM" id="MobiDB-lite"/>
    </source>
</evidence>
<proteinExistence type="predicted"/>
<dbReference type="Proteomes" id="UP001303760">
    <property type="component" value="Unassembled WGS sequence"/>
</dbReference>
<feature type="compositionally biased region" description="Low complexity" evidence="1">
    <location>
        <begin position="278"/>
        <end position="287"/>
    </location>
</feature>
<dbReference type="AlphaFoldDB" id="A0AAN7H7H4"/>
<feature type="compositionally biased region" description="Basic and acidic residues" evidence="1">
    <location>
        <begin position="18"/>
        <end position="34"/>
    </location>
</feature>
<feature type="compositionally biased region" description="Basic and acidic residues" evidence="1">
    <location>
        <begin position="309"/>
        <end position="327"/>
    </location>
</feature>
<sequence>MMVYPTSPNNSTASLTQKLHDLGRLKPKSEQKEEKEFEIVYMPDRPARLVTPVEAPTEEECGDDIVRWRRALVKEQRGISPGRQYDNMDMPGHRSPRHHQGRVGKERRPQRGCVMQVPALTGLTLLDDSSVTTESDDDGEGHIQDQHRHATSSTEKLHASSMHSAGPTPFFTGTATSSPPATNARSPGPSLATVMGKNNLAETRYTGGRKEAKKAPPRLGQRPFLEIGQRGERTRATTHRGLTRHEAIPNLRVEAPTPTDAEKPVGFPQAALPPPPLSQRRLLPQQSRKSPSPSNTVRTIWPSPLGIYDPKRIEQPSPTPEREKYSEKPLPAPPAPPTRSQRRPAPAPLPATPISASISERHQQLYRQQHQQQHIASQMKIKTTSTPGSSLSSSPLSKGSSTSTSTPSRKSPSPSPHIHIPASRFRDVNNEGLKSRPGRSPSLKVSDDDADFLAWKKPAERARSEREVREKGDSADLFLEIIEQYDDAVVEREGWRGWRTGLEVGRGGMGIGGG</sequence>
<accession>A0AAN7H7H4</accession>
<dbReference type="EMBL" id="MU860085">
    <property type="protein sequence ID" value="KAK4238711.1"/>
    <property type="molecule type" value="Genomic_DNA"/>
</dbReference>
<feature type="compositionally biased region" description="Low complexity" evidence="1">
    <location>
        <begin position="365"/>
        <end position="374"/>
    </location>
</feature>
<evidence type="ECO:0000313" key="2">
    <source>
        <dbReference type="EMBL" id="KAK4238711.1"/>
    </source>
</evidence>
<reference evidence="2" key="2">
    <citation type="submission" date="2023-05" db="EMBL/GenBank/DDBJ databases">
        <authorList>
            <consortium name="Lawrence Berkeley National Laboratory"/>
            <person name="Steindorff A."/>
            <person name="Hensen N."/>
            <person name="Bonometti L."/>
            <person name="Westerberg I."/>
            <person name="Brannstrom I.O."/>
            <person name="Guillou S."/>
            <person name="Cros-Aarteil S."/>
            <person name="Calhoun S."/>
            <person name="Haridas S."/>
            <person name="Kuo A."/>
            <person name="Mondo S."/>
            <person name="Pangilinan J."/>
            <person name="Riley R."/>
            <person name="Labutti K."/>
            <person name="Andreopoulos B."/>
            <person name="Lipzen A."/>
            <person name="Chen C."/>
            <person name="Yanf M."/>
            <person name="Daum C."/>
            <person name="Ng V."/>
            <person name="Clum A."/>
            <person name="Ohm R."/>
            <person name="Martin F."/>
            <person name="Silar P."/>
            <person name="Natvig D."/>
            <person name="Lalanne C."/>
            <person name="Gautier V."/>
            <person name="Ament-Velasquez S.L."/>
            <person name="Kruys A."/>
            <person name="Hutchinson M.I."/>
            <person name="Powell A.J."/>
            <person name="Barry K."/>
            <person name="Miller A.N."/>
            <person name="Grigoriev I.V."/>
            <person name="Debuchy R."/>
            <person name="Gladieux P."/>
            <person name="Thoren M.H."/>
            <person name="Johannesson H."/>
        </authorList>
    </citation>
    <scope>NUCLEOTIDE SEQUENCE</scope>
    <source>
        <strain evidence="2">CBS 532.94</strain>
    </source>
</reference>
<name>A0AAN7H7H4_9PEZI</name>
<keyword evidence="3" id="KW-1185">Reference proteome</keyword>
<feature type="compositionally biased region" description="Polar residues" evidence="1">
    <location>
        <begin position="1"/>
        <end position="17"/>
    </location>
</feature>
<organism evidence="2 3">
    <name type="scientific">Achaetomium macrosporum</name>
    <dbReference type="NCBI Taxonomy" id="79813"/>
    <lineage>
        <taxon>Eukaryota</taxon>
        <taxon>Fungi</taxon>
        <taxon>Dikarya</taxon>
        <taxon>Ascomycota</taxon>
        <taxon>Pezizomycotina</taxon>
        <taxon>Sordariomycetes</taxon>
        <taxon>Sordariomycetidae</taxon>
        <taxon>Sordariales</taxon>
        <taxon>Chaetomiaceae</taxon>
        <taxon>Achaetomium</taxon>
    </lineage>
</organism>
<feature type="compositionally biased region" description="Low complexity" evidence="1">
    <location>
        <begin position="120"/>
        <end position="133"/>
    </location>
</feature>
<evidence type="ECO:0000313" key="3">
    <source>
        <dbReference type="Proteomes" id="UP001303760"/>
    </source>
</evidence>
<gene>
    <name evidence="2" type="ORF">C8A03DRAFT_14847</name>
</gene>
<protein>
    <submittedName>
        <fullName evidence="2">Uncharacterized protein</fullName>
    </submittedName>
</protein>
<feature type="compositionally biased region" description="Polar residues" evidence="1">
    <location>
        <begin position="288"/>
        <end position="298"/>
    </location>
</feature>
<feature type="compositionally biased region" description="Low complexity" evidence="1">
    <location>
        <begin position="383"/>
        <end position="412"/>
    </location>
</feature>